<dbReference type="InterPro" id="IPR002347">
    <property type="entry name" value="SDR_fam"/>
</dbReference>
<keyword evidence="2" id="KW-1185">Reference proteome</keyword>
<proteinExistence type="predicted"/>
<accession>A0ABN1LE98</accession>
<dbReference type="PRINTS" id="PR00081">
    <property type="entry name" value="GDHRDH"/>
</dbReference>
<dbReference type="SUPFAM" id="SSF51735">
    <property type="entry name" value="NAD(P)-binding Rossmann-fold domains"/>
    <property type="match status" value="1"/>
</dbReference>
<name>A0ABN1LE98_9ALTE</name>
<protein>
    <submittedName>
        <fullName evidence="1">SDR family oxidoreductase</fullName>
    </submittedName>
</protein>
<sequence length="244" mass="27408">MTSQNVLIIGASGGIGAELVKQLSQRQDISEIHGVTRQLFTSKLENVFYHQAQSTQPQQIIEVCDKLKTRGPFGLVICCIGALHGEQNGVELQPEKRLEDISVQQLESYFKTNSIAPMLWLQHLMPLVKSQQKAQIVLLSARVASITDNRLGGWYGYRASKAALNMLIKTAQVEYQRRAKNVELVSYHPGTVDTHLSKPFQANVADDKLFTPQYTVSQLLSHLKTLDIANAPHYIDWDNQTIPW</sequence>
<dbReference type="RefSeq" id="WP_343856833.1">
    <property type="nucleotide sequence ID" value="NZ_BAAAFD010000002.1"/>
</dbReference>
<dbReference type="PANTHER" id="PTHR45458">
    <property type="entry name" value="SHORT-CHAIN DEHYDROGENASE/REDUCTASE SDR"/>
    <property type="match status" value="1"/>
</dbReference>
<dbReference type="Pfam" id="PF00106">
    <property type="entry name" value="adh_short"/>
    <property type="match status" value="1"/>
</dbReference>
<dbReference type="Gene3D" id="3.40.50.720">
    <property type="entry name" value="NAD(P)-binding Rossmann-like Domain"/>
    <property type="match status" value="1"/>
</dbReference>
<dbReference type="PANTHER" id="PTHR45458:SF1">
    <property type="entry name" value="SHORT CHAIN DEHYDROGENASE"/>
    <property type="match status" value="1"/>
</dbReference>
<dbReference type="InterPro" id="IPR052184">
    <property type="entry name" value="SDR_enzymes"/>
</dbReference>
<organism evidence="1 2">
    <name type="scientific">Aliiglaciecola litoralis</name>
    <dbReference type="NCBI Taxonomy" id="582857"/>
    <lineage>
        <taxon>Bacteria</taxon>
        <taxon>Pseudomonadati</taxon>
        <taxon>Pseudomonadota</taxon>
        <taxon>Gammaproteobacteria</taxon>
        <taxon>Alteromonadales</taxon>
        <taxon>Alteromonadaceae</taxon>
        <taxon>Aliiglaciecola</taxon>
    </lineage>
</organism>
<gene>
    <name evidence="1" type="ORF">GCM10009114_08300</name>
</gene>
<comment type="caution">
    <text evidence="1">The sequence shown here is derived from an EMBL/GenBank/DDBJ whole genome shotgun (WGS) entry which is preliminary data.</text>
</comment>
<evidence type="ECO:0000313" key="2">
    <source>
        <dbReference type="Proteomes" id="UP001500359"/>
    </source>
</evidence>
<dbReference type="Proteomes" id="UP001500359">
    <property type="component" value="Unassembled WGS sequence"/>
</dbReference>
<dbReference type="EMBL" id="BAAAFD010000002">
    <property type="protein sequence ID" value="GAA0853993.1"/>
    <property type="molecule type" value="Genomic_DNA"/>
</dbReference>
<dbReference type="CDD" id="cd05325">
    <property type="entry name" value="carb_red_sniffer_like_SDR_c"/>
    <property type="match status" value="1"/>
</dbReference>
<reference evidence="1 2" key="1">
    <citation type="journal article" date="2019" name="Int. J. Syst. Evol. Microbiol.">
        <title>The Global Catalogue of Microorganisms (GCM) 10K type strain sequencing project: providing services to taxonomists for standard genome sequencing and annotation.</title>
        <authorList>
            <consortium name="The Broad Institute Genomics Platform"/>
            <consortium name="The Broad Institute Genome Sequencing Center for Infectious Disease"/>
            <person name="Wu L."/>
            <person name="Ma J."/>
        </authorList>
    </citation>
    <scope>NUCLEOTIDE SEQUENCE [LARGE SCALE GENOMIC DNA]</scope>
    <source>
        <strain evidence="1 2">JCM 15896</strain>
    </source>
</reference>
<dbReference type="InterPro" id="IPR036291">
    <property type="entry name" value="NAD(P)-bd_dom_sf"/>
</dbReference>
<evidence type="ECO:0000313" key="1">
    <source>
        <dbReference type="EMBL" id="GAA0853993.1"/>
    </source>
</evidence>